<keyword evidence="4" id="KW-1185">Reference proteome</keyword>
<dbReference type="EMBL" id="WBXO01000006">
    <property type="protein sequence ID" value="KAB2952275.1"/>
    <property type="molecule type" value="Genomic_DNA"/>
</dbReference>
<keyword evidence="1" id="KW-1133">Transmembrane helix</keyword>
<dbReference type="Proteomes" id="UP000468766">
    <property type="component" value="Unassembled WGS sequence"/>
</dbReference>
<evidence type="ECO:0000313" key="3">
    <source>
        <dbReference type="EMBL" id="KAB2952275.1"/>
    </source>
</evidence>
<gene>
    <name evidence="3" type="ORF">F9B85_08895</name>
</gene>
<dbReference type="Pfam" id="PF14242">
    <property type="entry name" value="DUF4342"/>
    <property type="match status" value="1"/>
</dbReference>
<dbReference type="AlphaFoldDB" id="A0A6I0EW41"/>
<evidence type="ECO:0000313" key="4">
    <source>
        <dbReference type="Proteomes" id="UP000468766"/>
    </source>
</evidence>
<dbReference type="CDD" id="cd14360">
    <property type="entry name" value="UBA_NAC_like_bac"/>
    <property type="match status" value="1"/>
</dbReference>
<sequence length="145" mass="16424">MDQYTTLEKIDLIRSRMGVSYKEALEALDYCNGDVVEALVYLENRSEQEGNWRFQSQKWWKQLKELIQEGNVRSVRLVKDDKILVKIPITIGVLGVAGALLSTQLALLAALGTITAVATGCKLEVERKDGSVDWINIDREDRDIR</sequence>
<proteinExistence type="predicted"/>
<dbReference type="SUPFAM" id="SSF46934">
    <property type="entry name" value="UBA-like"/>
    <property type="match status" value="1"/>
</dbReference>
<evidence type="ECO:0000259" key="2">
    <source>
        <dbReference type="Pfam" id="PF14242"/>
    </source>
</evidence>
<keyword evidence="1" id="KW-0812">Transmembrane</keyword>
<accession>A0A6I0EW41</accession>
<feature type="domain" description="DUF4342" evidence="2">
    <location>
        <begin position="53"/>
        <end position="127"/>
    </location>
</feature>
<evidence type="ECO:0000256" key="1">
    <source>
        <dbReference type="SAM" id="Phobius"/>
    </source>
</evidence>
<dbReference type="Gene3D" id="1.10.8.10">
    <property type="entry name" value="DNA helicase RuvA subunit, C-terminal domain"/>
    <property type="match status" value="1"/>
</dbReference>
<name>A0A6I0EW41_9FIRM</name>
<feature type="transmembrane region" description="Helical" evidence="1">
    <location>
        <begin position="83"/>
        <end position="101"/>
    </location>
</feature>
<dbReference type="InterPro" id="IPR025642">
    <property type="entry name" value="DUF4342"/>
</dbReference>
<keyword evidence="1" id="KW-0472">Membrane</keyword>
<organism evidence="3 4">
    <name type="scientific">Heliorestis acidaminivorans</name>
    <dbReference type="NCBI Taxonomy" id="553427"/>
    <lineage>
        <taxon>Bacteria</taxon>
        <taxon>Bacillati</taxon>
        <taxon>Bacillota</taxon>
        <taxon>Clostridia</taxon>
        <taxon>Eubacteriales</taxon>
        <taxon>Heliobacteriaceae</taxon>
        <taxon>Heliorestis</taxon>
    </lineage>
</organism>
<reference evidence="3 4" key="1">
    <citation type="submission" date="2019-10" db="EMBL/GenBank/DDBJ databases">
        <title>Whole-genome sequence of the extremophile Heliorestis acidaminivorans DSM 24790.</title>
        <authorList>
            <person name="Kyndt J.A."/>
            <person name="Meyer T.E."/>
        </authorList>
    </citation>
    <scope>NUCLEOTIDE SEQUENCE [LARGE SCALE GENOMIC DNA]</scope>
    <source>
        <strain evidence="3 4">DSM 24790</strain>
    </source>
</reference>
<dbReference type="OrthoDB" id="129626at2"/>
<comment type="caution">
    <text evidence="3">The sequence shown here is derived from an EMBL/GenBank/DDBJ whole genome shotgun (WGS) entry which is preliminary data.</text>
</comment>
<dbReference type="RefSeq" id="WP_151620061.1">
    <property type="nucleotide sequence ID" value="NZ_WBXO01000006.1"/>
</dbReference>
<protein>
    <submittedName>
        <fullName evidence="3">DUF4342 domain-containing protein</fullName>
    </submittedName>
</protein>
<dbReference type="InterPro" id="IPR009060">
    <property type="entry name" value="UBA-like_sf"/>
</dbReference>